<dbReference type="Pfam" id="PF00149">
    <property type="entry name" value="Metallophos"/>
    <property type="match status" value="1"/>
</dbReference>
<keyword evidence="4" id="KW-0472">Membrane</keyword>
<feature type="domain" description="BFD-like [2Fe-2S]-binding" evidence="7">
    <location>
        <begin position="261"/>
        <end position="311"/>
    </location>
</feature>
<dbReference type="SUPFAM" id="SSF56300">
    <property type="entry name" value="Metallo-dependent phosphatases"/>
    <property type="match status" value="1"/>
</dbReference>
<evidence type="ECO:0000256" key="5">
    <source>
        <dbReference type="ARBA" id="ARBA00023211"/>
    </source>
</evidence>
<evidence type="ECO:0000313" key="8">
    <source>
        <dbReference type="EMBL" id="RTE67210.1"/>
    </source>
</evidence>
<dbReference type="Gene3D" id="1.10.10.1100">
    <property type="entry name" value="BFD-like [2Fe-2S]-binding domain"/>
    <property type="match status" value="1"/>
</dbReference>
<dbReference type="InterPro" id="IPR029052">
    <property type="entry name" value="Metallo-depent_PP-like"/>
</dbReference>
<dbReference type="RefSeq" id="WP_126157178.1">
    <property type="nucleotide sequence ID" value="NZ_RQXW01000002.1"/>
</dbReference>
<accession>A0A430KUQ0</accession>
<dbReference type="PANTHER" id="PTHR34990">
    <property type="entry name" value="UDP-2,3-DIACYLGLUCOSAMINE HYDROLASE-RELATED"/>
    <property type="match status" value="1"/>
</dbReference>
<dbReference type="EMBL" id="RQXW01000002">
    <property type="protein sequence ID" value="RTE67210.1"/>
    <property type="molecule type" value="Genomic_DNA"/>
</dbReference>
<evidence type="ECO:0000256" key="1">
    <source>
        <dbReference type="ARBA" id="ARBA00022475"/>
    </source>
</evidence>
<evidence type="ECO:0000313" key="9">
    <source>
        <dbReference type="Proteomes" id="UP000283087"/>
    </source>
</evidence>
<feature type="domain" description="Calcineurin-like phosphoesterase" evidence="6">
    <location>
        <begin position="6"/>
        <end position="204"/>
    </location>
</feature>
<dbReference type="Gene3D" id="3.60.21.10">
    <property type="match status" value="1"/>
</dbReference>
<dbReference type="GO" id="GO:0008758">
    <property type="term" value="F:UDP-2,3-diacylglucosamine hydrolase activity"/>
    <property type="evidence" value="ECO:0007669"/>
    <property type="project" value="TreeGrafter"/>
</dbReference>
<dbReference type="InterPro" id="IPR041854">
    <property type="entry name" value="BFD-like_2Fe2S-bd_dom_sf"/>
</dbReference>
<gene>
    <name evidence="8" type="ORF">EH243_03120</name>
</gene>
<evidence type="ECO:0000259" key="7">
    <source>
        <dbReference type="Pfam" id="PF04324"/>
    </source>
</evidence>
<dbReference type="InterPro" id="IPR007419">
    <property type="entry name" value="BFD-like_2Fe2S-bd_dom"/>
</dbReference>
<proteinExistence type="predicted"/>
<keyword evidence="3" id="KW-0479">Metal-binding</keyword>
<name>A0A430KUQ0_9GAMM</name>
<keyword evidence="9" id="KW-1185">Reference proteome</keyword>
<dbReference type="Pfam" id="PF04324">
    <property type="entry name" value="Fer2_BFD"/>
    <property type="match status" value="1"/>
</dbReference>
<protein>
    <submittedName>
        <fullName evidence="8">UDP-2,3-diacylglucosamine diphosphatase</fullName>
    </submittedName>
</protein>
<dbReference type="GO" id="GO:0016020">
    <property type="term" value="C:membrane"/>
    <property type="evidence" value="ECO:0007669"/>
    <property type="project" value="GOC"/>
</dbReference>
<evidence type="ECO:0000259" key="6">
    <source>
        <dbReference type="Pfam" id="PF00149"/>
    </source>
</evidence>
<comment type="caution">
    <text evidence="8">The sequence shown here is derived from an EMBL/GenBank/DDBJ whole genome shotgun (WGS) entry which is preliminary data.</text>
</comment>
<keyword evidence="2" id="KW-0997">Cell inner membrane</keyword>
<dbReference type="GO" id="GO:0009245">
    <property type="term" value="P:lipid A biosynthetic process"/>
    <property type="evidence" value="ECO:0007669"/>
    <property type="project" value="TreeGrafter"/>
</dbReference>
<keyword evidence="1" id="KW-1003">Cell membrane</keyword>
<evidence type="ECO:0000256" key="2">
    <source>
        <dbReference type="ARBA" id="ARBA00022519"/>
    </source>
</evidence>
<dbReference type="InterPro" id="IPR004843">
    <property type="entry name" value="Calcineurin-like_PHP"/>
</dbReference>
<keyword evidence="5" id="KW-0464">Manganese</keyword>
<reference evidence="8 9" key="1">
    <citation type="submission" date="2018-11" db="EMBL/GenBank/DDBJ databases">
        <title>The draft genome sequence of Amphritea opalescens ANRC-JH13T.</title>
        <authorList>
            <person name="Fang Z."/>
            <person name="Zhang Y."/>
            <person name="Han X."/>
        </authorList>
    </citation>
    <scope>NUCLEOTIDE SEQUENCE [LARGE SCALE GENOMIC DNA]</scope>
    <source>
        <strain evidence="8 9">ANRC-JH13</strain>
    </source>
</reference>
<sequence length="316" mass="36116">MQNIHTMFISDVHLGTPDCQAKLLSEALTQLAPKKLYLVGDIIDLAAMRKKAVLPQDQQLLIGQLWQMAREGCDIIYIPGNHDAPLRKVCGLRLGKLQIRRKAIHKTRDGRRFLVSHGDEFDSHVRIHPLMLLLGDHSHQLLLWLNRSYNRVRQWLKLPYRSLAAMIKQRFSTAQRYIQHFQDAACTEAKRQSLDGYIGGHIHQAGFNHRKGALYCNDGDWVEHCTALVETDSGKLQLLEWPTMKVVSEPSAPLSYSSEPVICACKRIRRRAFVEIVQREQLTTIEAVREHTSVNINCGCCYETVQAVLDELNQPH</sequence>
<dbReference type="Proteomes" id="UP000283087">
    <property type="component" value="Unassembled WGS sequence"/>
</dbReference>
<dbReference type="OrthoDB" id="9802481at2"/>
<evidence type="ECO:0000256" key="4">
    <source>
        <dbReference type="ARBA" id="ARBA00023136"/>
    </source>
</evidence>
<dbReference type="AlphaFoldDB" id="A0A430KUQ0"/>
<dbReference type="CDD" id="cd07398">
    <property type="entry name" value="MPP_YbbF-LpxH"/>
    <property type="match status" value="1"/>
</dbReference>
<dbReference type="GO" id="GO:0046872">
    <property type="term" value="F:metal ion binding"/>
    <property type="evidence" value="ECO:0007669"/>
    <property type="project" value="UniProtKB-KW"/>
</dbReference>
<organism evidence="8 9">
    <name type="scientific">Amphritea opalescens</name>
    <dbReference type="NCBI Taxonomy" id="2490544"/>
    <lineage>
        <taxon>Bacteria</taxon>
        <taxon>Pseudomonadati</taxon>
        <taxon>Pseudomonadota</taxon>
        <taxon>Gammaproteobacteria</taxon>
        <taxon>Oceanospirillales</taxon>
        <taxon>Oceanospirillaceae</taxon>
        <taxon>Amphritea</taxon>
    </lineage>
</organism>
<evidence type="ECO:0000256" key="3">
    <source>
        <dbReference type="ARBA" id="ARBA00022723"/>
    </source>
</evidence>
<dbReference type="InterPro" id="IPR043461">
    <property type="entry name" value="LpxH-like"/>
</dbReference>
<dbReference type="PANTHER" id="PTHR34990:SF2">
    <property type="entry name" value="BLL8164 PROTEIN"/>
    <property type="match status" value="1"/>
</dbReference>